<proteinExistence type="predicted"/>
<reference evidence="1" key="1">
    <citation type="submission" date="2018-02" db="EMBL/GenBank/DDBJ databases">
        <title>Rhizophora mucronata_Transcriptome.</title>
        <authorList>
            <person name="Meera S.P."/>
            <person name="Sreeshan A."/>
            <person name="Augustine A."/>
        </authorList>
    </citation>
    <scope>NUCLEOTIDE SEQUENCE</scope>
    <source>
        <tissue evidence="1">Leaf</tissue>
    </source>
</reference>
<dbReference type="EMBL" id="GGEC01002993">
    <property type="protein sequence ID" value="MBW83476.1"/>
    <property type="molecule type" value="Transcribed_RNA"/>
</dbReference>
<organism evidence="1">
    <name type="scientific">Rhizophora mucronata</name>
    <name type="common">Asiatic mangrove</name>
    <dbReference type="NCBI Taxonomy" id="61149"/>
    <lineage>
        <taxon>Eukaryota</taxon>
        <taxon>Viridiplantae</taxon>
        <taxon>Streptophyta</taxon>
        <taxon>Embryophyta</taxon>
        <taxon>Tracheophyta</taxon>
        <taxon>Spermatophyta</taxon>
        <taxon>Magnoliopsida</taxon>
        <taxon>eudicotyledons</taxon>
        <taxon>Gunneridae</taxon>
        <taxon>Pentapetalae</taxon>
        <taxon>rosids</taxon>
        <taxon>fabids</taxon>
        <taxon>Malpighiales</taxon>
        <taxon>Rhizophoraceae</taxon>
        <taxon>Rhizophora</taxon>
    </lineage>
</organism>
<protein>
    <submittedName>
        <fullName evidence="1">CSC1-like protein At3g54510</fullName>
    </submittedName>
</protein>
<dbReference type="AlphaFoldDB" id="A0A2P2IQJ8"/>
<name>A0A2P2IQJ8_RHIMU</name>
<evidence type="ECO:0000313" key="1">
    <source>
        <dbReference type="EMBL" id="MBW83476.1"/>
    </source>
</evidence>
<sequence>MRISVGLMHLTLIKRILWLLAMSDLFECFIFCTKIVDSCNLYCVIKMNFCHALLLQHMFLNHLYLHFFPLGAKSSLPKNGLKCLFN</sequence>
<accession>A0A2P2IQJ8</accession>